<evidence type="ECO:0000313" key="2">
    <source>
        <dbReference type="EMBL" id="EQD74986.1"/>
    </source>
</evidence>
<feature type="region of interest" description="Disordered" evidence="1">
    <location>
        <begin position="1"/>
        <end position="28"/>
    </location>
</feature>
<protein>
    <submittedName>
        <fullName evidence="2">Uncharacterized protein</fullName>
    </submittedName>
</protein>
<comment type="caution">
    <text evidence="2">The sequence shown here is derived from an EMBL/GenBank/DDBJ whole genome shotgun (WGS) entry which is preliminary data.</text>
</comment>
<gene>
    <name evidence="2" type="ORF">B1A_04203</name>
</gene>
<reference evidence="2" key="2">
    <citation type="journal article" date="2014" name="ISME J.">
        <title>Microbial stratification in low pH oxic and suboxic macroscopic growths along an acid mine drainage.</title>
        <authorList>
            <person name="Mendez-Garcia C."/>
            <person name="Mesa V."/>
            <person name="Sprenger R.R."/>
            <person name="Richter M."/>
            <person name="Diez M.S."/>
            <person name="Solano J."/>
            <person name="Bargiela R."/>
            <person name="Golyshina O.V."/>
            <person name="Manteca A."/>
            <person name="Ramos J.L."/>
            <person name="Gallego J.R."/>
            <person name="Llorente I."/>
            <person name="Martins Dos Santos V.A."/>
            <person name="Jensen O.N."/>
            <person name="Pelaez A.I."/>
            <person name="Sanchez J."/>
            <person name="Ferrer M."/>
        </authorList>
    </citation>
    <scope>NUCLEOTIDE SEQUENCE</scope>
</reference>
<name>T1BQ85_9ZZZZ</name>
<evidence type="ECO:0000256" key="1">
    <source>
        <dbReference type="SAM" id="MobiDB-lite"/>
    </source>
</evidence>
<reference evidence="2" key="1">
    <citation type="submission" date="2013-08" db="EMBL/GenBank/DDBJ databases">
        <authorList>
            <person name="Mendez C."/>
            <person name="Richter M."/>
            <person name="Ferrer M."/>
            <person name="Sanchez J."/>
        </authorList>
    </citation>
    <scope>NUCLEOTIDE SEQUENCE</scope>
</reference>
<sequence>MEMAKDSAQRQAQYRSKRPYAGVDGNGERRINTWVSTGCALALARLARHKGTTQRQIIERLILTEDQQVINAFPLDRFDEQFDEYLAVNLYKTRKAK</sequence>
<dbReference type="AlphaFoldDB" id="T1BQ85"/>
<organism evidence="2">
    <name type="scientific">mine drainage metagenome</name>
    <dbReference type="NCBI Taxonomy" id="410659"/>
    <lineage>
        <taxon>unclassified sequences</taxon>
        <taxon>metagenomes</taxon>
        <taxon>ecological metagenomes</taxon>
    </lineage>
</organism>
<dbReference type="EMBL" id="AUZX01003043">
    <property type="protein sequence ID" value="EQD74986.1"/>
    <property type="molecule type" value="Genomic_DNA"/>
</dbReference>
<proteinExistence type="predicted"/>
<accession>T1BQ85</accession>